<dbReference type="InterPro" id="IPR050079">
    <property type="entry name" value="DEAD_box_RNA_helicase"/>
</dbReference>
<dbReference type="PROSITE" id="PS51194">
    <property type="entry name" value="HELICASE_CTER"/>
    <property type="match status" value="1"/>
</dbReference>
<evidence type="ECO:0000256" key="10">
    <source>
        <dbReference type="PROSITE-ProRule" id="PRU00552"/>
    </source>
</evidence>
<dbReference type="OrthoDB" id="9805696at2"/>
<dbReference type="EMBL" id="QRDW01000013">
    <property type="protein sequence ID" value="RED44810.1"/>
    <property type="molecule type" value="Genomic_DNA"/>
</dbReference>
<keyword evidence="6 11" id="KW-0067">ATP-binding</keyword>
<evidence type="ECO:0000256" key="1">
    <source>
        <dbReference type="ARBA" id="ARBA00012552"/>
    </source>
</evidence>
<dbReference type="FunFam" id="3.40.50.300:FF:000108">
    <property type="entry name" value="ATP-dependent RNA helicase RhlE"/>
    <property type="match status" value="1"/>
</dbReference>
<keyword evidence="17" id="KW-1185">Reference proteome</keyword>
<dbReference type="Pfam" id="PF00271">
    <property type="entry name" value="Helicase_C"/>
    <property type="match status" value="1"/>
</dbReference>
<feature type="short sequence motif" description="Q motif" evidence="10">
    <location>
        <begin position="2"/>
        <end position="30"/>
    </location>
</feature>
<dbReference type="InterPro" id="IPR001650">
    <property type="entry name" value="Helicase_C-like"/>
</dbReference>
<name>A0A3D9H5N4_9PROT</name>
<dbReference type="CDD" id="cd18787">
    <property type="entry name" value="SF2_C_DEAD"/>
    <property type="match status" value="1"/>
</dbReference>
<feature type="domain" description="Helicase ATP-binding" evidence="13">
    <location>
        <begin position="33"/>
        <end position="208"/>
    </location>
</feature>
<dbReference type="InterPro" id="IPR011545">
    <property type="entry name" value="DEAD/DEAH_box_helicase_dom"/>
</dbReference>
<dbReference type="GO" id="GO:0003724">
    <property type="term" value="F:RNA helicase activity"/>
    <property type="evidence" value="ECO:0007669"/>
    <property type="project" value="UniProtKB-EC"/>
</dbReference>
<dbReference type="InterPro" id="IPR014001">
    <property type="entry name" value="Helicase_ATP-bd"/>
</dbReference>
<keyword evidence="5 11" id="KW-0347">Helicase</keyword>
<comment type="catalytic activity">
    <reaction evidence="8">
        <text>ATP + H2O = ADP + phosphate + H(+)</text>
        <dbReference type="Rhea" id="RHEA:13065"/>
        <dbReference type="ChEBI" id="CHEBI:15377"/>
        <dbReference type="ChEBI" id="CHEBI:15378"/>
        <dbReference type="ChEBI" id="CHEBI:30616"/>
        <dbReference type="ChEBI" id="CHEBI:43474"/>
        <dbReference type="ChEBI" id="CHEBI:456216"/>
        <dbReference type="EC" id="3.6.4.13"/>
    </reaction>
</comment>
<dbReference type="PROSITE" id="PS51195">
    <property type="entry name" value="Q_MOTIF"/>
    <property type="match status" value="1"/>
</dbReference>
<evidence type="ECO:0000256" key="11">
    <source>
        <dbReference type="RuleBase" id="RU000492"/>
    </source>
</evidence>
<dbReference type="InterPro" id="IPR027417">
    <property type="entry name" value="P-loop_NTPase"/>
</dbReference>
<feature type="compositionally biased region" description="Basic and acidic residues" evidence="12">
    <location>
        <begin position="408"/>
        <end position="424"/>
    </location>
</feature>
<evidence type="ECO:0000256" key="7">
    <source>
        <dbReference type="ARBA" id="ARBA00038437"/>
    </source>
</evidence>
<dbReference type="PROSITE" id="PS00039">
    <property type="entry name" value="DEAD_ATP_HELICASE"/>
    <property type="match status" value="1"/>
</dbReference>
<evidence type="ECO:0000256" key="2">
    <source>
        <dbReference type="ARBA" id="ARBA00022490"/>
    </source>
</evidence>
<comment type="similarity">
    <text evidence="7 11">Belongs to the DEAD box helicase family.</text>
</comment>
<organism evidence="16 17">
    <name type="scientific">Aestuariispira insulae</name>
    <dbReference type="NCBI Taxonomy" id="1461337"/>
    <lineage>
        <taxon>Bacteria</taxon>
        <taxon>Pseudomonadati</taxon>
        <taxon>Pseudomonadota</taxon>
        <taxon>Alphaproteobacteria</taxon>
        <taxon>Rhodospirillales</taxon>
        <taxon>Kiloniellaceae</taxon>
        <taxon>Aestuariispira</taxon>
    </lineage>
</organism>
<dbReference type="PROSITE" id="PS51192">
    <property type="entry name" value="HELICASE_ATP_BIND_1"/>
    <property type="match status" value="1"/>
</dbReference>
<dbReference type="GO" id="GO:0005829">
    <property type="term" value="C:cytosol"/>
    <property type="evidence" value="ECO:0007669"/>
    <property type="project" value="TreeGrafter"/>
</dbReference>
<dbReference type="AlphaFoldDB" id="A0A3D9H5N4"/>
<feature type="compositionally biased region" description="Basic residues" evidence="12">
    <location>
        <begin position="388"/>
        <end position="398"/>
    </location>
</feature>
<feature type="region of interest" description="Disordered" evidence="12">
    <location>
        <begin position="379"/>
        <end position="453"/>
    </location>
</feature>
<dbReference type="GO" id="GO:0016787">
    <property type="term" value="F:hydrolase activity"/>
    <property type="evidence" value="ECO:0007669"/>
    <property type="project" value="UniProtKB-KW"/>
</dbReference>
<dbReference type="EC" id="3.6.4.13" evidence="1"/>
<dbReference type="GO" id="GO:0005524">
    <property type="term" value="F:ATP binding"/>
    <property type="evidence" value="ECO:0007669"/>
    <property type="project" value="UniProtKB-KW"/>
</dbReference>
<accession>A0A3D9H5N4</accession>
<reference evidence="16 17" key="1">
    <citation type="submission" date="2018-07" db="EMBL/GenBank/DDBJ databases">
        <title>Genomic Encyclopedia of Type Strains, Phase III (KMG-III): the genomes of soil and plant-associated and newly described type strains.</title>
        <authorList>
            <person name="Whitman W."/>
        </authorList>
    </citation>
    <scope>NUCLEOTIDE SEQUENCE [LARGE SCALE GENOMIC DNA]</scope>
    <source>
        <strain evidence="16 17">CECT 8488</strain>
    </source>
</reference>
<evidence type="ECO:0000256" key="8">
    <source>
        <dbReference type="ARBA" id="ARBA00047984"/>
    </source>
</evidence>
<keyword evidence="3 11" id="KW-0547">Nucleotide-binding</keyword>
<evidence type="ECO:0000259" key="15">
    <source>
        <dbReference type="PROSITE" id="PS51195"/>
    </source>
</evidence>
<dbReference type="SUPFAM" id="SSF52540">
    <property type="entry name" value="P-loop containing nucleoside triphosphate hydrolases"/>
    <property type="match status" value="1"/>
</dbReference>
<evidence type="ECO:0000256" key="3">
    <source>
        <dbReference type="ARBA" id="ARBA00022741"/>
    </source>
</evidence>
<dbReference type="GO" id="GO:0009266">
    <property type="term" value="P:response to temperature stimulus"/>
    <property type="evidence" value="ECO:0007669"/>
    <property type="project" value="UniProtKB-ARBA"/>
</dbReference>
<protein>
    <recommendedName>
        <fullName evidence="9">DEAD-box ATP-dependent RNA helicase RhpA</fullName>
        <ecNumber evidence="1">3.6.4.13</ecNumber>
    </recommendedName>
</protein>
<evidence type="ECO:0000259" key="13">
    <source>
        <dbReference type="PROSITE" id="PS51192"/>
    </source>
</evidence>
<comment type="caution">
    <text evidence="16">The sequence shown here is derived from an EMBL/GenBank/DDBJ whole genome shotgun (WGS) entry which is preliminary data.</text>
</comment>
<evidence type="ECO:0000256" key="12">
    <source>
        <dbReference type="SAM" id="MobiDB-lite"/>
    </source>
</evidence>
<evidence type="ECO:0000313" key="16">
    <source>
        <dbReference type="EMBL" id="RED44810.1"/>
    </source>
</evidence>
<dbReference type="InterPro" id="IPR014014">
    <property type="entry name" value="RNA_helicase_DEAD_Q_motif"/>
</dbReference>
<sequence length="453" mass="50053">MAPFSALNLNASLLRSIETEGFESPTEVQAQTIPALMDGKDLMGVAQTGGGKTAAFTLPLLHRLAEDRQRPNRNAPRAVILAPTRELAIQIGECIRTFSKGLRIYHTVVYGGAPFRPQFNALNRGVDILVATPGRLLDHVRRNSVRFDETTTFILDEADRMLDMGFVDDVMEVAKALPEDHQTVLFSATMGKNVRKLADKLLNDPVHVEVARESTVANTIDHKVMFVSRHNKRPLLHKILQDNEVDCGLVFTRTKADADRVADELEEIGIKAGAIHGDKPQHTRQRTLQAFRKGKFSILVATDVAARGIDVPGITHVVNYDIPLDPESYVHRVGRTGRAGAEGNAISFCDNTEKGLLRNVERIIKQRIEIDGDHPYVLAPRANDGKRKPGGKNFRKFPGKGGFGKKSGGGERREEGGFRADKSGKPFRKPRSGANDGGDKPYFKKRRDFKQAS</sequence>
<dbReference type="Proteomes" id="UP000256845">
    <property type="component" value="Unassembled WGS sequence"/>
</dbReference>
<dbReference type="Pfam" id="PF00270">
    <property type="entry name" value="DEAD"/>
    <property type="match status" value="1"/>
</dbReference>
<feature type="compositionally biased region" description="Basic residues" evidence="12">
    <location>
        <begin position="443"/>
        <end position="453"/>
    </location>
</feature>
<dbReference type="GO" id="GO:0003676">
    <property type="term" value="F:nucleic acid binding"/>
    <property type="evidence" value="ECO:0007669"/>
    <property type="project" value="InterPro"/>
</dbReference>
<dbReference type="SMART" id="SM00490">
    <property type="entry name" value="HELICc"/>
    <property type="match status" value="1"/>
</dbReference>
<dbReference type="RefSeq" id="WP_115938784.1">
    <property type="nucleotide sequence ID" value="NZ_QRDW01000013.1"/>
</dbReference>
<feature type="domain" description="Helicase C-terminal" evidence="14">
    <location>
        <begin position="231"/>
        <end position="381"/>
    </location>
</feature>
<dbReference type="CDD" id="cd00268">
    <property type="entry name" value="DEADc"/>
    <property type="match status" value="1"/>
</dbReference>
<dbReference type="PANTHER" id="PTHR47959:SF13">
    <property type="entry name" value="ATP-DEPENDENT RNA HELICASE RHLE"/>
    <property type="match status" value="1"/>
</dbReference>
<dbReference type="InterPro" id="IPR000629">
    <property type="entry name" value="RNA-helicase_DEAD-box_CS"/>
</dbReference>
<evidence type="ECO:0000313" key="17">
    <source>
        <dbReference type="Proteomes" id="UP000256845"/>
    </source>
</evidence>
<keyword evidence="4 11" id="KW-0378">Hydrolase</keyword>
<evidence type="ECO:0000256" key="4">
    <source>
        <dbReference type="ARBA" id="ARBA00022801"/>
    </source>
</evidence>
<dbReference type="InterPro" id="IPR044742">
    <property type="entry name" value="DEAD/DEAH_RhlB"/>
</dbReference>
<keyword evidence="2" id="KW-0963">Cytoplasm</keyword>
<evidence type="ECO:0000256" key="5">
    <source>
        <dbReference type="ARBA" id="ARBA00022806"/>
    </source>
</evidence>
<evidence type="ECO:0000256" key="6">
    <source>
        <dbReference type="ARBA" id="ARBA00022840"/>
    </source>
</evidence>
<evidence type="ECO:0000256" key="9">
    <source>
        <dbReference type="ARBA" id="ARBA00074363"/>
    </source>
</evidence>
<feature type="domain" description="DEAD-box RNA helicase Q" evidence="15">
    <location>
        <begin position="2"/>
        <end position="30"/>
    </location>
</feature>
<gene>
    <name evidence="16" type="ORF">DFP90_11315</name>
</gene>
<dbReference type="SMART" id="SM00487">
    <property type="entry name" value="DEXDc"/>
    <property type="match status" value="1"/>
</dbReference>
<dbReference type="PANTHER" id="PTHR47959">
    <property type="entry name" value="ATP-DEPENDENT RNA HELICASE RHLE-RELATED"/>
    <property type="match status" value="1"/>
</dbReference>
<evidence type="ECO:0000259" key="14">
    <source>
        <dbReference type="PROSITE" id="PS51194"/>
    </source>
</evidence>
<dbReference type="Gene3D" id="3.40.50.300">
    <property type="entry name" value="P-loop containing nucleotide triphosphate hydrolases"/>
    <property type="match status" value="2"/>
</dbReference>
<dbReference type="GO" id="GO:0042255">
    <property type="term" value="P:ribosome assembly"/>
    <property type="evidence" value="ECO:0007669"/>
    <property type="project" value="UniProtKB-ARBA"/>
</dbReference>
<proteinExistence type="inferred from homology"/>